<proteinExistence type="predicted"/>
<name>A0A512DZE0_9PROT</name>
<dbReference type="Proteomes" id="UP000321523">
    <property type="component" value="Unassembled WGS sequence"/>
</dbReference>
<accession>A0A512DZE0</accession>
<evidence type="ECO:0000313" key="1">
    <source>
        <dbReference type="EMBL" id="GEO41815.1"/>
    </source>
</evidence>
<evidence type="ECO:0000313" key="2">
    <source>
        <dbReference type="Proteomes" id="UP000321523"/>
    </source>
</evidence>
<sequence length="98" mass="10992">MEAALLPGARMPYKHKEPSCRKIPEAKYQIQNSNRWEYAQAPQQLTSAPARLAAVFLMKLLARPNDLGMIWNVELAGWPHIDVAIWVLAASFMFALGA</sequence>
<organism evidence="1 2">
    <name type="scientific">Skermanella aerolata</name>
    <dbReference type="NCBI Taxonomy" id="393310"/>
    <lineage>
        <taxon>Bacteria</taxon>
        <taxon>Pseudomonadati</taxon>
        <taxon>Pseudomonadota</taxon>
        <taxon>Alphaproteobacteria</taxon>
        <taxon>Rhodospirillales</taxon>
        <taxon>Azospirillaceae</taxon>
        <taxon>Skermanella</taxon>
    </lineage>
</organism>
<protein>
    <submittedName>
        <fullName evidence="1">Uncharacterized protein</fullName>
    </submittedName>
</protein>
<comment type="caution">
    <text evidence="1">The sequence shown here is derived from an EMBL/GenBank/DDBJ whole genome shotgun (WGS) entry which is preliminary data.</text>
</comment>
<reference evidence="1 2" key="1">
    <citation type="submission" date="2019-07" db="EMBL/GenBank/DDBJ databases">
        <title>Whole genome shotgun sequence of Skermanella aerolata NBRC 106429.</title>
        <authorList>
            <person name="Hosoyama A."/>
            <person name="Uohara A."/>
            <person name="Ohji S."/>
            <person name="Ichikawa N."/>
        </authorList>
    </citation>
    <scope>NUCLEOTIDE SEQUENCE [LARGE SCALE GENOMIC DNA]</scope>
    <source>
        <strain evidence="1 2">NBRC 106429</strain>
    </source>
</reference>
<dbReference type="EMBL" id="BJYZ01000032">
    <property type="protein sequence ID" value="GEO41815.1"/>
    <property type="molecule type" value="Genomic_DNA"/>
</dbReference>
<keyword evidence="2" id="KW-1185">Reference proteome</keyword>
<dbReference type="AlphaFoldDB" id="A0A512DZE0"/>
<gene>
    <name evidence="1" type="ORF">SAE02_59630</name>
</gene>